<gene>
    <name evidence="2" type="ORF">BU26DRAFT_379890</name>
</gene>
<dbReference type="RefSeq" id="XP_033688208.1">
    <property type="nucleotide sequence ID" value="XM_033822565.1"/>
</dbReference>
<dbReference type="InterPro" id="IPR010730">
    <property type="entry name" value="HET"/>
</dbReference>
<dbReference type="OrthoDB" id="194358at2759"/>
<dbReference type="PANTHER" id="PTHR24148:SF73">
    <property type="entry name" value="HET DOMAIN PROTEIN (AFU_ORTHOLOGUE AFUA_8G01020)"/>
    <property type="match status" value="1"/>
</dbReference>
<feature type="domain" description="Heterokaryon incompatibility" evidence="1">
    <location>
        <begin position="47"/>
        <end position="140"/>
    </location>
</feature>
<dbReference type="Proteomes" id="UP000800094">
    <property type="component" value="Unassembled WGS sequence"/>
</dbReference>
<dbReference type="GeneID" id="54575895"/>
<accession>A0A6A6IRN9</accession>
<dbReference type="InterPro" id="IPR052895">
    <property type="entry name" value="HetReg/Transcr_Mod"/>
</dbReference>
<proteinExistence type="predicted"/>
<sequence length="144" mass="16478">YTALDETKSQIRVLKLYRAKNFGDPLVLDVQIQNLDDDMLSNPFSRYTALSYCWGPPIMDASIILAGHHFPITKSLESALRHLRNKGDYELWWIDQISINQADIDERGSQVSLMRQIYKRAGSVQVWLGDEADDSSTAFDVLNR</sequence>
<evidence type="ECO:0000313" key="2">
    <source>
        <dbReference type="EMBL" id="KAF2253204.1"/>
    </source>
</evidence>
<evidence type="ECO:0000313" key="3">
    <source>
        <dbReference type="Proteomes" id="UP000800094"/>
    </source>
</evidence>
<organism evidence="2 3">
    <name type="scientific">Trematosphaeria pertusa</name>
    <dbReference type="NCBI Taxonomy" id="390896"/>
    <lineage>
        <taxon>Eukaryota</taxon>
        <taxon>Fungi</taxon>
        <taxon>Dikarya</taxon>
        <taxon>Ascomycota</taxon>
        <taxon>Pezizomycotina</taxon>
        <taxon>Dothideomycetes</taxon>
        <taxon>Pleosporomycetidae</taxon>
        <taxon>Pleosporales</taxon>
        <taxon>Massarineae</taxon>
        <taxon>Trematosphaeriaceae</taxon>
        <taxon>Trematosphaeria</taxon>
    </lineage>
</organism>
<dbReference type="Pfam" id="PF06985">
    <property type="entry name" value="HET"/>
    <property type="match status" value="1"/>
</dbReference>
<evidence type="ECO:0000259" key="1">
    <source>
        <dbReference type="Pfam" id="PF06985"/>
    </source>
</evidence>
<dbReference type="EMBL" id="ML987191">
    <property type="protein sequence ID" value="KAF2253204.1"/>
    <property type="molecule type" value="Genomic_DNA"/>
</dbReference>
<protein>
    <submittedName>
        <fullName evidence="2">HET-domain-containing protein</fullName>
    </submittedName>
</protein>
<keyword evidence="3" id="KW-1185">Reference proteome</keyword>
<feature type="non-terminal residue" evidence="2">
    <location>
        <position position="1"/>
    </location>
</feature>
<name>A0A6A6IRN9_9PLEO</name>
<feature type="non-terminal residue" evidence="2">
    <location>
        <position position="144"/>
    </location>
</feature>
<reference evidence="2" key="1">
    <citation type="journal article" date="2020" name="Stud. Mycol.">
        <title>101 Dothideomycetes genomes: a test case for predicting lifestyles and emergence of pathogens.</title>
        <authorList>
            <person name="Haridas S."/>
            <person name="Albert R."/>
            <person name="Binder M."/>
            <person name="Bloem J."/>
            <person name="Labutti K."/>
            <person name="Salamov A."/>
            <person name="Andreopoulos B."/>
            <person name="Baker S."/>
            <person name="Barry K."/>
            <person name="Bills G."/>
            <person name="Bluhm B."/>
            <person name="Cannon C."/>
            <person name="Castanera R."/>
            <person name="Culley D."/>
            <person name="Daum C."/>
            <person name="Ezra D."/>
            <person name="Gonzalez J."/>
            <person name="Henrissat B."/>
            <person name="Kuo A."/>
            <person name="Liang C."/>
            <person name="Lipzen A."/>
            <person name="Lutzoni F."/>
            <person name="Magnuson J."/>
            <person name="Mondo S."/>
            <person name="Nolan M."/>
            <person name="Ohm R."/>
            <person name="Pangilinan J."/>
            <person name="Park H.-J."/>
            <person name="Ramirez L."/>
            <person name="Alfaro M."/>
            <person name="Sun H."/>
            <person name="Tritt A."/>
            <person name="Yoshinaga Y."/>
            <person name="Zwiers L.-H."/>
            <person name="Turgeon B."/>
            <person name="Goodwin S."/>
            <person name="Spatafora J."/>
            <person name="Crous P."/>
            <person name="Grigoriev I."/>
        </authorList>
    </citation>
    <scope>NUCLEOTIDE SEQUENCE</scope>
    <source>
        <strain evidence="2">CBS 122368</strain>
    </source>
</reference>
<dbReference type="AlphaFoldDB" id="A0A6A6IRN9"/>
<dbReference type="PANTHER" id="PTHR24148">
    <property type="entry name" value="ANKYRIN REPEAT DOMAIN-CONTAINING PROTEIN 39 HOMOLOG-RELATED"/>
    <property type="match status" value="1"/>
</dbReference>